<dbReference type="AlphaFoldDB" id="A0A1I1SZK4"/>
<evidence type="ECO:0000313" key="9">
    <source>
        <dbReference type="EMBL" id="SFD51885.1"/>
    </source>
</evidence>
<dbReference type="InterPro" id="IPR036291">
    <property type="entry name" value="NAD(P)-bd_dom_sf"/>
</dbReference>
<dbReference type="InterPro" id="IPR008927">
    <property type="entry name" value="6-PGluconate_DH-like_C_sf"/>
</dbReference>
<evidence type="ECO:0000256" key="3">
    <source>
        <dbReference type="ARBA" id="ARBA00023002"/>
    </source>
</evidence>
<keyword evidence="10" id="KW-1185">Reference proteome</keyword>
<dbReference type="GO" id="GO:0005737">
    <property type="term" value="C:cytoplasm"/>
    <property type="evidence" value="ECO:0007669"/>
    <property type="project" value="UniProtKB-SubCell"/>
</dbReference>
<reference evidence="9 10" key="1">
    <citation type="submission" date="2016-10" db="EMBL/GenBank/DDBJ databases">
        <authorList>
            <person name="de Groot N.N."/>
        </authorList>
    </citation>
    <scope>NUCLEOTIDE SEQUENCE [LARGE SCALE GENOMIC DNA]</scope>
    <source>
        <strain evidence="9 10">DSM 11443</strain>
    </source>
</reference>
<dbReference type="Gene3D" id="1.10.3730.10">
    <property type="entry name" value="ProC C-terminal domain-like"/>
    <property type="match status" value="1"/>
</dbReference>
<dbReference type="SUPFAM" id="SSF48179">
    <property type="entry name" value="6-phosphogluconate dehydrogenase C-terminal domain-like"/>
    <property type="match status" value="1"/>
</dbReference>
<dbReference type="EC" id="1.5.1.2" evidence="4 5"/>
<dbReference type="OrthoDB" id="9805754at2"/>
<comment type="function">
    <text evidence="4">Catalyzes the reduction of 1-pyrroline-5-carboxylate (PCA) to L-proline.</text>
</comment>
<feature type="domain" description="Pyrroline-5-carboxylate reductase dimerisation" evidence="8">
    <location>
        <begin position="162"/>
        <end position="268"/>
    </location>
</feature>
<dbReference type="InterPro" id="IPR029036">
    <property type="entry name" value="P5CR_dimer"/>
</dbReference>
<proteinExistence type="inferred from homology"/>
<keyword evidence="4" id="KW-0641">Proline biosynthesis</keyword>
<comment type="catalytic activity">
    <reaction evidence="4">
        <text>L-proline + NADP(+) = (S)-1-pyrroline-5-carboxylate + NADPH + 2 H(+)</text>
        <dbReference type="Rhea" id="RHEA:14109"/>
        <dbReference type="ChEBI" id="CHEBI:15378"/>
        <dbReference type="ChEBI" id="CHEBI:17388"/>
        <dbReference type="ChEBI" id="CHEBI:57783"/>
        <dbReference type="ChEBI" id="CHEBI:58349"/>
        <dbReference type="ChEBI" id="CHEBI:60039"/>
        <dbReference type="EC" id="1.5.1.2"/>
    </reaction>
</comment>
<evidence type="ECO:0000256" key="4">
    <source>
        <dbReference type="HAMAP-Rule" id="MF_01925"/>
    </source>
</evidence>
<dbReference type="Proteomes" id="UP000198977">
    <property type="component" value="Unassembled WGS sequence"/>
</dbReference>
<dbReference type="PIRSF" id="PIRSF000193">
    <property type="entry name" value="Pyrrol-5-carb_rd"/>
    <property type="match status" value="1"/>
</dbReference>
<keyword evidence="2 4" id="KW-0521">NADP</keyword>
<comment type="pathway">
    <text evidence="4">Amino-acid biosynthesis; L-proline biosynthesis; L-proline from L-glutamate 5-semialdehyde: step 1/1.</text>
</comment>
<evidence type="ECO:0000256" key="1">
    <source>
        <dbReference type="ARBA" id="ARBA00005525"/>
    </source>
</evidence>
<keyword evidence="4" id="KW-0963">Cytoplasm</keyword>
<evidence type="ECO:0000259" key="7">
    <source>
        <dbReference type="Pfam" id="PF03807"/>
    </source>
</evidence>
<dbReference type="SUPFAM" id="SSF51735">
    <property type="entry name" value="NAD(P)-binding Rossmann-fold domains"/>
    <property type="match status" value="1"/>
</dbReference>
<keyword evidence="3 4" id="KW-0560">Oxidoreductase</keyword>
<dbReference type="PANTHER" id="PTHR11645:SF0">
    <property type="entry name" value="PYRROLINE-5-CARBOXYLATE REDUCTASE 3"/>
    <property type="match status" value="1"/>
</dbReference>
<dbReference type="Gene3D" id="3.40.50.720">
    <property type="entry name" value="NAD(P)-binding Rossmann-like Domain"/>
    <property type="match status" value="1"/>
</dbReference>
<dbReference type="InterPro" id="IPR028939">
    <property type="entry name" value="P5C_Rdtase_cat_N"/>
</dbReference>
<protein>
    <recommendedName>
        <fullName evidence="4 5">Pyrroline-5-carboxylate reductase</fullName>
        <shortName evidence="4">P5C reductase</shortName>
        <shortName evidence="4">P5CR</shortName>
        <ecNumber evidence="4 5">1.5.1.2</ecNumber>
    </recommendedName>
    <alternativeName>
        <fullName evidence="4">PCA reductase</fullName>
    </alternativeName>
</protein>
<keyword evidence="4" id="KW-0028">Amino-acid biosynthesis</keyword>
<comment type="catalytic activity">
    <reaction evidence="4">
        <text>L-proline + NAD(+) = (S)-1-pyrroline-5-carboxylate + NADH + 2 H(+)</text>
        <dbReference type="Rhea" id="RHEA:14105"/>
        <dbReference type="ChEBI" id="CHEBI:15378"/>
        <dbReference type="ChEBI" id="CHEBI:17388"/>
        <dbReference type="ChEBI" id="CHEBI:57540"/>
        <dbReference type="ChEBI" id="CHEBI:57945"/>
        <dbReference type="ChEBI" id="CHEBI:60039"/>
        <dbReference type="EC" id="1.5.1.2"/>
    </reaction>
</comment>
<dbReference type="UniPathway" id="UPA00098">
    <property type="reaction ID" value="UER00361"/>
</dbReference>
<dbReference type="RefSeq" id="WP_093921972.1">
    <property type="nucleotide sequence ID" value="NZ_FOMW01000001.1"/>
</dbReference>
<gene>
    <name evidence="4" type="primary">proC</name>
    <name evidence="9" type="ORF">SAMN04488523_101223</name>
</gene>
<dbReference type="STRING" id="74348.SAMN04488523_101223"/>
<dbReference type="HAMAP" id="MF_01925">
    <property type="entry name" value="P5C_reductase"/>
    <property type="match status" value="1"/>
</dbReference>
<feature type="domain" description="Pyrroline-5-carboxylate reductase catalytic N-terminal" evidence="7">
    <location>
        <begin position="12"/>
        <end position="98"/>
    </location>
</feature>
<dbReference type="PANTHER" id="PTHR11645">
    <property type="entry name" value="PYRROLINE-5-CARBOXYLATE REDUCTASE"/>
    <property type="match status" value="1"/>
</dbReference>
<accession>A0A1I1SZK4</accession>
<comment type="similarity">
    <text evidence="1 4">Belongs to the pyrroline-5-carboxylate reductase family.</text>
</comment>
<feature type="binding site" evidence="6">
    <location>
        <begin position="14"/>
        <end position="19"/>
    </location>
    <ligand>
        <name>NADP(+)</name>
        <dbReference type="ChEBI" id="CHEBI:58349"/>
    </ligand>
</feature>
<dbReference type="NCBIfam" id="TIGR00112">
    <property type="entry name" value="proC"/>
    <property type="match status" value="1"/>
</dbReference>
<dbReference type="Pfam" id="PF03807">
    <property type="entry name" value="F420_oxidored"/>
    <property type="match status" value="1"/>
</dbReference>
<evidence type="ECO:0000313" key="10">
    <source>
        <dbReference type="Proteomes" id="UP000198977"/>
    </source>
</evidence>
<evidence type="ECO:0000256" key="2">
    <source>
        <dbReference type="ARBA" id="ARBA00022857"/>
    </source>
</evidence>
<dbReference type="FunFam" id="1.10.3730.10:FF:000001">
    <property type="entry name" value="Pyrroline-5-carboxylate reductase"/>
    <property type="match status" value="1"/>
</dbReference>
<comment type="subcellular location">
    <subcellularLocation>
        <location evidence="4">Cytoplasm</location>
    </subcellularLocation>
</comment>
<evidence type="ECO:0000256" key="5">
    <source>
        <dbReference type="NCBIfam" id="TIGR00112"/>
    </source>
</evidence>
<name>A0A1I1SZK4_9RHOB</name>
<evidence type="ECO:0000256" key="6">
    <source>
        <dbReference type="PIRSR" id="PIRSR000193-1"/>
    </source>
</evidence>
<dbReference type="GO" id="GO:0055129">
    <property type="term" value="P:L-proline biosynthetic process"/>
    <property type="evidence" value="ECO:0007669"/>
    <property type="project" value="UniProtKB-UniRule"/>
</dbReference>
<feature type="binding site" evidence="6">
    <location>
        <position position="56"/>
    </location>
    <ligand>
        <name>NADPH</name>
        <dbReference type="ChEBI" id="CHEBI:57783"/>
    </ligand>
</feature>
<dbReference type="InterPro" id="IPR000304">
    <property type="entry name" value="Pyrroline-COOH_reductase"/>
</dbReference>
<dbReference type="GO" id="GO:0004735">
    <property type="term" value="F:pyrroline-5-carboxylate reductase activity"/>
    <property type="evidence" value="ECO:0007669"/>
    <property type="project" value="UniProtKB-UniRule"/>
</dbReference>
<sequence length="275" mass="28001">MENGRIAEQGLVLLGCGKMGSAMLAGWLARGLPATSVWVMDPHPSDWLRAQGVHLNADLPASPAIVLVAVKPQMMADALPTLQAMGNGETLFISVAAGVTIGTFESILGDQTPIIRAMPNTPAAISQGITAIVANGPAGAQALDEAEMLLSAVGQVVRLETEGQIDAVTGVSGSGPAYVFHMIETMAAAGEAQGLPADMAMTLAKATVAGAGALAMQAEETPAQLRVNVTSPNGTTQAALEVLMNETDGFPALLKKAVKAAADRARELANGGDQL</sequence>
<dbReference type="Pfam" id="PF14748">
    <property type="entry name" value="P5CR_dimer"/>
    <property type="match status" value="1"/>
</dbReference>
<evidence type="ECO:0000259" key="8">
    <source>
        <dbReference type="Pfam" id="PF14748"/>
    </source>
</evidence>
<feature type="binding site" evidence="6">
    <location>
        <begin position="69"/>
        <end position="72"/>
    </location>
    <ligand>
        <name>NADP(+)</name>
        <dbReference type="ChEBI" id="CHEBI:58349"/>
    </ligand>
</feature>
<dbReference type="EMBL" id="FOMW01000001">
    <property type="protein sequence ID" value="SFD51885.1"/>
    <property type="molecule type" value="Genomic_DNA"/>
</dbReference>
<organism evidence="9 10">
    <name type="scientific">Sulfitobacter brevis</name>
    <dbReference type="NCBI Taxonomy" id="74348"/>
    <lineage>
        <taxon>Bacteria</taxon>
        <taxon>Pseudomonadati</taxon>
        <taxon>Pseudomonadota</taxon>
        <taxon>Alphaproteobacteria</taxon>
        <taxon>Rhodobacterales</taxon>
        <taxon>Roseobacteraceae</taxon>
        <taxon>Sulfitobacter</taxon>
    </lineage>
</organism>